<dbReference type="PROSITE" id="PS51318">
    <property type="entry name" value="TAT"/>
    <property type="match status" value="1"/>
</dbReference>
<dbReference type="InterPro" id="IPR036188">
    <property type="entry name" value="FAD/NAD-bd_sf"/>
</dbReference>
<dbReference type="AlphaFoldDB" id="A0A9D3AE96"/>
<dbReference type="PRINTS" id="PR00368">
    <property type="entry name" value="FADPNR"/>
</dbReference>
<evidence type="ECO:0000256" key="8">
    <source>
        <dbReference type="RuleBase" id="RU366062"/>
    </source>
</evidence>
<dbReference type="InterPro" id="IPR006311">
    <property type="entry name" value="TAT_signal"/>
</dbReference>
<dbReference type="NCBIfam" id="TIGR01813">
    <property type="entry name" value="flavo_cyto_c"/>
    <property type="match status" value="1"/>
</dbReference>
<keyword evidence="4 8" id="KW-0285">Flavoprotein</keyword>
<dbReference type="InterPro" id="IPR003953">
    <property type="entry name" value="FAD-dep_OxRdtase_2_FAD-bd"/>
</dbReference>
<evidence type="ECO:0000313" key="11">
    <source>
        <dbReference type="Proteomes" id="UP000789325"/>
    </source>
</evidence>
<name>A0A9D3AE96_9ACTN</name>
<evidence type="ECO:0000256" key="1">
    <source>
        <dbReference type="ARBA" id="ARBA00008040"/>
    </source>
</evidence>
<evidence type="ECO:0000256" key="4">
    <source>
        <dbReference type="ARBA" id="ARBA00022630"/>
    </source>
</evidence>
<dbReference type="EMBL" id="DYZL01000231">
    <property type="protein sequence ID" value="HJH44387.1"/>
    <property type="molecule type" value="Genomic_DNA"/>
</dbReference>
<protein>
    <recommendedName>
        <fullName evidence="3 8">Urocanate reductase</fullName>
        <ecNumber evidence="2 8">1.3.99.33</ecNumber>
    </recommendedName>
</protein>
<accession>A0A9D3AE96</accession>
<organism evidence="10 11">
    <name type="scientific">Rubneribacter badeniensis</name>
    <dbReference type="NCBI Taxonomy" id="2070688"/>
    <lineage>
        <taxon>Bacteria</taxon>
        <taxon>Bacillati</taxon>
        <taxon>Actinomycetota</taxon>
        <taxon>Coriobacteriia</taxon>
        <taxon>Eggerthellales</taxon>
        <taxon>Eggerthellaceae</taxon>
        <taxon>Rubneribacter</taxon>
    </lineage>
</organism>
<proteinExistence type="inferred from homology"/>
<sequence length="640" mass="66271">MRDSRHSDALEAVAKHGAASGAALFQRGGVTRRTFLEGAAFIGVCGSAMGFGLAGCASPSAESGAGGAAQGWKAGTYTANVTGHNAPFTIDVTFSESAVTAIDAATSQESLGVGASALETLSDQIIEYQTLDIDSVTGATLSSMCLQQGVRDCAEQAGAADALEAAPGPDDSVEASYDADVCVIGAGGAGLTAAIAAAQAGAQVVVVEKCGITGGSTNVSEGALNAVDPERQQKQGIEDSIEQFYQTTYEGGHEQGTPELIHYLTDNALDSVHWLESLGVEFKEEVGSATGSLGERSHYPATPSGNTYIRSFEAFVEEHSDQITVLHETQAAQLVLDGGTVTGVKAVHRGSQDVVVNAKSVVIATGGFGANVEYRQQVNDGVWADVKLDDSIGCTNIKPCAQGEGLKLAEEAGAQLIGLSDIQLHPCGTPGTGLMEDIRTSGRNRVFVNKDGDRFVNEGAERDTLCKAIFAQPDSTYWIVVNKVRYPSETEPDSNGATIENMLALGHIVKGETIEDLAQQTEMDAAKLQAAIDGYNQVVAGEIEDPFGFTANNTADEQMTEGPWYACRKVPTVHHTMGGIRVNVSSQALDASGQAIPGLYACGECTGGIHGSNRLGGNAIADCITFGRNAGAQAAQHAGA</sequence>
<gene>
    <name evidence="10" type="ORF">K8V16_11415</name>
</gene>
<dbReference type="SUPFAM" id="SSF51905">
    <property type="entry name" value="FAD/NAD(P)-binding domain"/>
    <property type="match status" value="1"/>
</dbReference>
<comment type="cofactor">
    <cofactor evidence="8">
        <name>FAD</name>
        <dbReference type="ChEBI" id="CHEBI:57692"/>
    </cofactor>
    <text evidence="8">Binds 1 FAD per subunit.</text>
</comment>
<dbReference type="Gene3D" id="3.50.50.60">
    <property type="entry name" value="FAD/NAD(P)-binding domain"/>
    <property type="match status" value="1"/>
</dbReference>
<feature type="domain" description="FMN-binding" evidence="9">
    <location>
        <begin position="83"/>
        <end position="157"/>
    </location>
</feature>
<evidence type="ECO:0000256" key="7">
    <source>
        <dbReference type="ARBA" id="ARBA00049922"/>
    </source>
</evidence>
<dbReference type="InterPro" id="IPR010960">
    <property type="entry name" value="Flavocytochrome_c"/>
</dbReference>
<dbReference type="GO" id="GO:0010181">
    <property type="term" value="F:FMN binding"/>
    <property type="evidence" value="ECO:0007669"/>
    <property type="project" value="InterPro"/>
</dbReference>
<dbReference type="Pfam" id="PF04205">
    <property type="entry name" value="FMN_bind"/>
    <property type="match status" value="1"/>
</dbReference>
<comment type="catalytic activity">
    <reaction evidence="7 8">
        <text>dihydrourocanate + A = urocanate + AH2</text>
        <dbReference type="Rhea" id="RHEA:36059"/>
        <dbReference type="ChEBI" id="CHEBI:13193"/>
        <dbReference type="ChEBI" id="CHEBI:17499"/>
        <dbReference type="ChEBI" id="CHEBI:27247"/>
        <dbReference type="ChEBI" id="CHEBI:72991"/>
        <dbReference type="EC" id="1.3.99.33"/>
    </reaction>
</comment>
<dbReference type="PANTHER" id="PTHR43400">
    <property type="entry name" value="FUMARATE REDUCTASE"/>
    <property type="match status" value="1"/>
</dbReference>
<reference evidence="10" key="2">
    <citation type="submission" date="2021-09" db="EMBL/GenBank/DDBJ databases">
        <authorList>
            <person name="Gilroy R."/>
        </authorList>
    </citation>
    <scope>NUCLEOTIDE SEQUENCE</scope>
    <source>
        <strain evidence="10">USAMLcec12-2067</strain>
    </source>
</reference>
<dbReference type="Gene3D" id="3.90.1010.20">
    <property type="match status" value="1"/>
</dbReference>
<evidence type="ECO:0000259" key="9">
    <source>
        <dbReference type="SMART" id="SM00900"/>
    </source>
</evidence>
<dbReference type="SUPFAM" id="SSF56425">
    <property type="entry name" value="Succinate dehydrogenase/fumarate reductase flavoprotein, catalytic domain"/>
    <property type="match status" value="1"/>
</dbReference>
<dbReference type="EC" id="1.3.99.33" evidence="2 8"/>
<comment type="caution">
    <text evidence="10">The sequence shown here is derived from an EMBL/GenBank/DDBJ whole genome shotgun (WGS) entry which is preliminary data.</text>
</comment>
<dbReference type="Proteomes" id="UP000789325">
    <property type="component" value="Unassembled WGS sequence"/>
</dbReference>
<keyword evidence="6 8" id="KW-0560">Oxidoreductase</keyword>
<dbReference type="GO" id="GO:0016020">
    <property type="term" value="C:membrane"/>
    <property type="evidence" value="ECO:0007669"/>
    <property type="project" value="InterPro"/>
</dbReference>
<keyword evidence="5 8" id="KW-0274">FAD</keyword>
<dbReference type="Gene3D" id="3.90.700.10">
    <property type="entry name" value="Succinate dehydrogenase/fumarate reductase flavoprotein, catalytic domain"/>
    <property type="match status" value="1"/>
</dbReference>
<dbReference type="InterPro" id="IPR050315">
    <property type="entry name" value="FAD-oxidoreductase_2"/>
</dbReference>
<dbReference type="SMART" id="SM00900">
    <property type="entry name" value="FMN_bind"/>
    <property type="match status" value="1"/>
</dbReference>
<evidence type="ECO:0000256" key="2">
    <source>
        <dbReference type="ARBA" id="ARBA00013137"/>
    </source>
</evidence>
<dbReference type="Pfam" id="PF00890">
    <property type="entry name" value="FAD_binding_2"/>
    <property type="match status" value="1"/>
</dbReference>
<dbReference type="GO" id="GO:0033765">
    <property type="term" value="F:steroid dehydrogenase activity, acting on the CH-CH group of donors"/>
    <property type="evidence" value="ECO:0007669"/>
    <property type="project" value="UniProtKB-ARBA"/>
</dbReference>
<evidence type="ECO:0000256" key="3">
    <source>
        <dbReference type="ARBA" id="ARBA00015872"/>
    </source>
</evidence>
<dbReference type="PANTHER" id="PTHR43400:SF7">
    <property type="entry name" value="FAD-DEPENDENT OXIDOREDUCTASE 2 FAD BINDING DOMAIN-CONTAINING PROTEIN"/>
    <property type="match status" value="1"/>
</dbReference>
<dbReference type="InterPro" id="IPR007329">
    <property type="entry name" value="FMN-bd"/>
</dbReference>
<evidence type="ECO:0000313" key="10">
    <source>
        <dbReference type="EMBL" id="HJH44387.1"/>
    </source>
</evidence>
<reference evidence="10" key="1">
    <citation type="journal article" date="2021" name="PeerJ">
        <title>Extensive microbial diversity within the chicken gut microbiome revealed by metagenomics and culture.</title>
        <authorList>
            <person name="Gilroy R."/>
            <person name="Ravi A."/>
            <person name="Getino M."/>
            <person name="Pursley I."/>
            <person name="Horton D.L."/>
            <person name="Alikhan N.F."/>
            <person name="Baker D."/>
            <person name="Gharbi K."/>
            <person name="Hall N."/>
            <person name="Watson M."/>
            <person name="Adriaenssens E.M."/>
            <person name="Foster-Nyarko E."/>
            <person name="Jarju S."/>
            <person name="Secka A."/>
            <person name="Antonio M."/>
            <person name="Oren A."/>
            <person name="Chaudhuri R.R."/>
            <person name="La Ragione R."/>
            <person name="Hildebrand F."/>
            <person name="Pallen M.J."/>
        </authorList>
    </citation>
    <scope>NUCLEOTIDE SEQUENCE</scope>
    <source>
        <strain evidence="10">USAMLcec12-2067</strain>
    </source>
</reference>
<evidence type="ECO:0000256" key="5">
    <source>
        <dbReference type="ARBA" id="ARBA00022827"/>
    </source>
</evidence>
<comment type="cofactor">
    <cofactor evidence="8">
        <name>FMN</name>
        <dbReference type="ChEBI" id="CHEBI:58210"/>
    </cofactor>
    <text evidence="8">Binds 1 or 2 FMN covalently per subunit.</text>
</comment>
<dbReference type="InterPro" id="IPR027477">
    <property type="entry name" value="Succ_DH/fumarate_Rdtase_cat_sf"/>
</dbReference>
<evidence type="ECO:0000256" key="6">
    <source>
        <dbReference type="ARBA" id="ARBA00023002"/>
    </source>
</evidence>
<comment type="similarity">
    <text evidence="1 8">Belongs to the FAD-dependent oxidoreductase 2 family. FRD/SDH subfamily.</text>
</comment>